<dbReference type="Proteomes" id="UP001317001">
    <property type="component" value="Chromosome"/>
</dbReference>
<gene>
    <name evidence="2" type="ORF">NPX36_02980</name>
</gene>
<evidence type="ECO:0000313" key="3">
    <source>
        <dbReference type="Proteomes" id="UP001317001"/>
    </source>
</evidence>
<dbReference type="RefSeq" id="WP_257499941.1">
    <property type="nucleotide sequence ID" value="NZ_CP102382.1"/>
</dbReference>
<evidence type="ECO:0000256" key="1">
    <source>
        <dbReference type="SAM" id="SignalP"/>
    </source>
</evidence>
<keyword evidence="3" id="KW-1185">Reference proteome</keyword>
<protein>
    <submittedName>
        <fullName evidence="2">Uncharacterized protein</fullName>
    </submittedName>
</protein>
<accession>A0ABY5NU18</accession>
<proteinExistence type="predicted"/>
<keyword evidence="1" id="KW-0732">Signal</keyword>
<sequence>MKYLYFLLFFVSINSFAQNRNLHKMRLMAEANAFPLKVINQNTNEIVTTDSGGFFVMNVQEADELALVENEFYQLKYQLKSSDLQSSIVRIYAEPLDMVLQEVEVERITSKSLGIDAASINKYIYKRNPNPNMDFKALFLWVASKLRKKKEASLLRAPHEMNPYVASLPRSVITEYLKIPEDLVEKFYYFMNDDYLIDQYIKNGEEAKWRMHLLDKSFQFLEQQQPQER</sequence>
<feature type="chain" id="PRO_5046682727" evidence="1">
    <location>
        <begin position="18"/>
        <end position="229"/>
    </location>
</feature>
<name>A0ABY5NU18_9FLAO</name>
<organism evidence="2 3">
    <name type="scientific">Paenimyroides aestuarii</name>
    <dbReference type="NCBI Taxonomy" id="2968490"/>
    <lineage>
        <taxon>Bacteria</taxon>
        <taxon>Pseudomonadati</taxon>
        <taxon>Bacteroidota</taxon>
        <taxon>Flavobacteriia</taxon>
        <taxon>Flavobacteriales</taxon>
        <taxon>Flavobacteriaceae</taxon>
        <taxon>Paenimyroides</taxon>
    </lineage>
</organism>
<evidence type="ECO:0000313" key="2">
    <source>
        <dbReference type="EMBL" id="UUV22023.1"/>
    </source>
</evidence>
<feature type="signal peptide" evidence="1">
    <location>
        <begin position="1"/>
        <end position="17"/>
    </location>
</feature>
<reference evidence="2 3" key="1">
    <citation type="submission" date="2022-08" db="EMBL/GenBank/DDBJ databases">
        <title>Myroides zhujiangensis sp. nov., a novel bacterium isolated from sediment in the Pearl River Estuary.</title>
        <authorList>
            <person name="Cui L."/>
        </authorList>
    </citation>
    <scope>NUCLEOTIDE SEQUENCE [LARGE SCALE GENOMIC DNA]</scope>
    <source>
        <strain evidence="2 3">SCSIO 72103</strain>
    </source>
</reference>
<dbReference type="EMBL" id="CP102382">
    <property type="protein sequence ID" value="UUV22023.1"/>
    <property type="molecule type" value="Genomic_DNA"/>
</dbReference>